<keyword evidence="3" id="KW-1185">Reference proteome</keyword>
<reference evidence="3" key="1">
    <citation type="journal article" date="2014" name="Science">
        <title>Ancient hybridizations among the ancestral genomes of bread wheat.</title>
        <authorList>
            <consortium name="International Wheat Genome Sequencing Consortium,"/>
            <person name="Marcussen T."/>
            <person name="Sandve S.R."/>
            <person name="Heier L."/>
            <person name="Spannagl M."/>
            <person name="Pfeifer M."/>
            <person name="Jakobsen K.S."/>
            <person name="Wulff B.B."/>
            <person name="Steuernagel B."/>
            <person name="Mayer K.F."/>
            <person name="Olsen O.A."/>
        </authorList>
    </citation>
    <scope>NUCLEOTIDE SEQUENCE [LARGE SCALE GENOMIC DNA]</scope>
    <source>
        <strain evidence="3">cv. AL8/78</strain>
    </source>
</reference>
<dbReference type="EnsemblPlants" id="AET7Gv20219600.13">
    <property type="protein sequence ID" value="AET7Gv20219600.13"/>
    <property type="gene ID" value="AET7Gv20219600"/>
</dbReference>
<proteinExistence type="predicted"/>
<reference evidence="2" key="4">
    <citation type="submission" date="2019-03" db="UniProtKB">
        <authorList>
            <consortium name="EnsemblPlants"/>
        </authorList>
    </citation>
    <scope>IDENTIFICATION</scope>
</reference>
<accession>A0A453QKT2</accession>
<reference evidence="2" key="3">
    <citation type="journal article" date="2017" name="Nature">
        <title>Genome sequence of the progenitor of the wheat D genome Aegilops tauschii.</title>
        <authorList>
            <person name="Luo M.C."/>
            <person name="Gu Y.Q."/>
            <person name="Puiu D."/>
            <person name="Wang H."/>
            <person name="Twardziok S.O."/>
            <person name="Deal K.R."/>
            <person name="Huo N."/>
            <person name="Zhu T."/>
            <person name="Wang L."/>
            <person name="Wang Y."/>
            <person name="McGuire P.E."/>
            <person name="Liu S."/>
            <person name="Long H."/>
            <person name="Ramasamy R.K."/>
            <person name="Rodriguez J.C."/>
            <person name="Van S.L."/>
            <person name="Yuan L."/>
            <person name="Wang Z."/>
            <person name="Xia Z."/>
            <person name="Xiao L."/>
            <person name="Anderson O.D."/>
            <person name="Ouyang S."/>
            <person name="Liang Y."/>
            <person name="Zimin A.V."/>
            <person name="Pertea G."/>
            <person name="Qi P."/>
            <person name="Bennetzen J.L."/>
            <person name="Dai X."/>
            <person name="Dawson M.W."/>
            <person name="Muller H.G."/>
            <person name="Kugler K."/>
            <person name="Rivarola-Duarte L."/>
            <person name="Spannagl M."/>
            <person name="Mayer K.F.X."/>
            <person name="Lu F.H."/>
            <person name="Bevan M.W."/>
            <person name="Leroy P."/>
            <person name="Li P."/>
            <person name="You F.M."/>
            <person name="Sun Q."/>
            <person name="Liu Z."/>
            <person name="Lyons E."/>
            <person name="Wicker T."/>
            <person name="Salzberg S.L."/>
            <person name="Devos K.M."/>
            <person name="Dvorak J."/>
        </authorList>
    </citation>
    <scope>NUCLEOTIDE SEQUENCE [LARGE SCALE GENOMIC DNA]</scope>
    <source>
        <strain evidence="2">cv. AL8/78</strain>
    </source>
</reference>
<feature type="region of interest" description="Disordered" evidence="1">
    <location>
        <begin position="1"/>
        <end position="54"/>
    </location>
</feature>
<evidence type="ECO:0000256" key="1">
    <source>
        <dbReference type="SAM" id="MobiDB-lite"/>
    </source>
</evidence>
<sequence length="54" mass="6018">LIYSPPPRGRMPDQTRSSHHHHRALPPCHHPSSTPESSQIGSGSPEIDDASRRR</sequence>
<evidence type="ECO:0000313" key="3">
    <source>
        <dbReference type="Proteomes" id="UP000015105"/>
    </source>
</evidence>
<dbReference type="AlphaFoldDB" id="A0A453QKT2"/>
<dbReference type="Proteomes" id="UP000015105">
    <property type="component" value="Chromosome 7D"/>
</dbReference>
<feature type="compositionally biased region" description="Polar residues" evidence="1">
    <location>
        <begin position="32"/>
        <end position="42"/>
    </location>
</feature>
<reference evidence="2" key="5">
    <citation type="journal article" date="2021" name="G3 (Bethesda)">
        <title>Aegilops tauschii genome assembly Aet v5.0 features greater sequence contiguity and improved annotation.</title>
        <authorList>
            <person name="Wang L."/>
            <person name="Zhu T."/>
            <person name="Rodriguez J.C."/>
            <person name="Deal K.R."/>
            <person name="Dubcovsky J."/>
            <person name="McGuire P.E."/>
            <person name="Lux T."/>
            <person name="Spannagl M."/>
            <person name="Mayer K.F.X."/>
            <person name="Baldrich P."/>
            <person name="Meyers B.C."/>
            <person name="Huo N."/>
            <person name="Gu Y.Q."/>
            <person name="Zhou H."/>
            <person name="Devos K.M."/>
            <person name="Bennetzen J.L."/>
            <person name="Unver T."/>
            <person name="Budak H."/>
            <person name="Gulick P.J."/>
            <person name="Galiba G."/>
            <person name="Kalapos B."/>
            <person name="Nelson D.R."/>
            <person name="Li P."/>
            <person name="You F.M."/>
            <person name="Luo M.C."/>
            <person name="Dvorak J."/>
        </authorList>
    </citation>
    <scope>NUCLEOTIDE SEQUENCE [LARGE SCALE GENOMIC DNA]</scope>
    <source>
        <strain evidence="2">cv. AL8/78</strain>
    </source>
</reference>
<name>A0A453QKT2_AEGTS</name>
<protein>
    <submittedName>
        <fullName evidence="2">Uncharacterized protein</fullName>
    </submittedName>
</protein>
<reference evidence="3" key="2">
    <citation type="journal article" date="2017" name="Nat. Plants">
        <title>The Aegilops tauschii genome reveals multiple impacts of transposons.</title>
        <authorList>
            <person name="Zhao G."/>
            <person name="Zou C."/>
            <person name="Li K."/>
            <person name="Wang K."/>
            <person name="Li T."/>
            <person name="Gao L."/>
            <person name="Zhang X."/>
            <person name="Wang H."/>
            <person name="Yang Z."/>
            <person name="Liu X."/>
            <person name="Jiang W."/>
            <person name="Mao L."/>
            <person name="Kong X."/>
            <person name="Jiao Y."/>
            <person name="Jia J."/>
        </authorList>
    </citation>
    <scope>NUCLEOTIDE SEQUENCE [LARGE SCALE GENOMIC DNA]</scope>
    <source>
        <strain evidence="3">cv. AL8/78</strain>
    </source>
</reference>
<evidence type="ECO:0000313" key="2">
    <source>
        <dbReference type="EnsemblPlants" id="AET7Gv20219600.13"/>
    </source>
</evidence>
<dbReference type="Gramene" id="AET7Gv20219600.13">
    <property type="protein sequence ID" value="AET7Gv20219600.13"/>
    <property type="gene ID" value="AET7Gv20219600"/>
</dbReference>
<organism evidence="2 3">
    <name type="scientific">Aegilops tauschii subsp. strangulata</name>
    <name type="common">Goatgrass</name>
    <dbReference type="NCBI Taxonomy" id="200361"/>
    <lineage>
        <taxon>Eukaryota</taxon>
        <taxon>Viridiplantae</taxon>
        <taxon>Streptophyta</taxon>
        <taxon>Embryophyta</taxon>
        <taxon>Tracheophyta</taxon>
        <taxon>Spermatophyta</taxon>
        <taxon>Magnoliopsida</taxon>
        <taxon>Liliopsida</taxon>
        <taxon>Poales</taxon>
        <taxon>Poaceae</taxon>
        <taxon>BOP clade</taxon>
        <taxon>Pooideae</taxon>
        <taxon>Triticodae</taxon>
        <taxon>Triticeae</taxon>
        <taxon>Triticinae</taxon>
        <taxon>Aegilops</taxon>
    </lineage>
</organism>